<reference evidence="3" key="1">
    <citation type="submission" date="2016-02" db="EMBL/GenBank/DDBJ databases">
        <title>Paenibacillus sp. LPB0068, isolated from Crassostrea gigas.</title>
        <authorList>
            <person name="Shin S.-K."/>
            <person name="Yi H."/>
        </authorList>
    </citation>
    <scope>NUCLEOTIDE SEQUENCE [LARGE SCALE GENOMIC DNA]</scope>
    <source>
        <strain evidence="3">KCTC 23969</strain>
    </source>
</reference>
<accession>A0A1B8TZS8</accession>
<evidence type="ECO:0000256" key="1">
    <source>
        <dbReference type="SAM" id="Phobius"/>
    </source>
</evidence>
<comment type="caution">
    <text evidence="2">The sequence shown here is derived from an EMBL/GenBank/DDBJ whole genome shotgun (WGS) entry which is preliminary data.</text>
</comment>
<feature type="transmembrane region" description="Helical" evidence="1">
    <location>
        <begin position="18"/>
        <end position="39"/>
    </location>
</feature>
<sequence>MFTQILDSISSVELASQAIEYTVLTTAFFSFFVLTSKVIKVIKTNESRKALLNVNIQGEY</sequence>
<dbReference type="AlphaFoldDB" id="A0A1B8TZS8"/>
<keyword evidence="1" id="KW-0472">Membrane</keyword>
<protein>
    <submittedName>
        <fullName evidence="2">Uncharacterized protein</fullName>
    </submittedName>
</protein>
<gene>
    <name evidence="2" type="ORF">LPB301_08555</name>
</gene>
<dbReference type="EMBL" id="LSFL01000031">
    <property type="protein sequence ID" value="OBY65150.1"/>
    <property type="molecule type" value="Genomic_DNA"/>
</dbReference>
<keyword evidence="1" id="KW-1133">Transmembrane helix</keyword>
<dbReference type="RefSeq" id="WP_068360159.1">
    <property type="nucleotide sequence ID" value="NZ_CP019337.1"/>
</dbReference>
<keyword evidence="1" id="KW-0812">Transmembrane</keyword>
<proteinExistence type="predicted"/>
<name>A0A1B8TZS8_9FLAO</name>
<evidence type="ECO:0000313" key="3">
    <source>
        <dbReference type="Proteomes" id="UP000092612"/>
    </source>
</evidence>
<keyword evidence="3" id="KW-1185">Reference proteome</keyword>
<dbReference type="Proteomes" id="UP000092612">
    <property type="component" value="Unassembled WGS sequence"/>
</dbReference>
<evidence type="ECO:0000313" key="2">
    <source>
        <dbReference type="EMBL" id="OBY65150.1"/>
    </source>
</evidence>
<dbReference type="KEGG" id="prn:BW723_13225"/>
<organism evidence="2 3">
    <name type="scientific">Polaribacter reichenbachii</name>
    <dbReference type="NCBI Taxonomy" id="996801"/>
    <lineage>
        <taxon>Bacteria</taxon>
        <taxon>Pseudomonadati</taxon>
        <taxon>Bacteroidota</taxon>
        <taxon>Flavobacteriia</taxon>
        <taxon>Flavobacteriales</taxon>
        <taxon>Flavobacteriaceae</taxon>
    </lineage>
</organism>